<dbReference type="InterPro" id="IPR032710">
    <property type="entry name" value="NTF2-like_dom_sf"/>
</dbReference>
<dbReference type="EMBL" id="JAEMNV010000001">
    <property type="protein sequence ID" value="MBJ8337620.1"/>
    <property type="molecule type" value="Genomic_DNA"/>
</dbReference>
<dbReference type="SUPFAM" id="SSF54427">
    <property type="entry name" value="NTF2-like"/>
    <property type="match status" value="1"/>
</dbReference>
<protein>
    <submittedName>
        <fullName evidence="2">Nuclear transport factor 2 family protein</fullName>
    </submittedName>
</protein>
<feature type="domain" description="DUF4440" evidence="1">
    <location>
        <begin position="13"/>
        <end position="117"/>
    </location>
</feature>
<evidence type="ECO:0000313" key="3">
    <source>
        <dbReference type="Proteomes" id="UP000655868"/>
    </source>
</evidence>
<keyword evidence="3" id="KW-1185">Reference proteome</keyword>
<gene>
    <name evidence="2" type="ORF">JGU71_01855</name>
</gene>
<dbReference type="AlphaFoldDB" id="A0A934U0F9"/>
<evidence type="ECO:0000313" key="2">
    <source>
        <dbReference type="EMBL" id="MBJ8337620.1"/>
    </source>
</evidence>
<evidence type="ECO:0000259" key="1">
    <source>
        <dbReference type="Pfam" id="PF14534"/>
    </source>
</evidence>
<dbReference type="Pfam" id="PF14534">
    <property type="entry name" value="DUF4440"/>
    <property type="match status" value="1"/>
</dbReference>
<name>A0A934U0F9_9NOCA</name>
<accession>A0A934U0F9</accession>
<proteinExistence type="predicted"/>
<dbReference type="Gene3D" id="3.10.450.50">
    <property type="match status" value="1"/>
</dbReference>
<reference evidence="2" key="1">
    <citation type="submission" date="2020-12" db="EMBL/GenBank/DDBJ databases">
        <title>Antrihabitans popcorni sp. nov. and Antrihabitans auranticaus sp. nov., isolated from a larva cave.</title>
        <authorList>
            <person name="Lee S.D."/>
            <person name="Kim I.S."/>
        </authorList>
    </citation>
    <scope>NUCLEOTIDE SEQUENCE</scope>
    <source>
        <strain evidence="2">YC3-6</strain>
    </source>
</reference>
<organism evidence="2 3">
    <name type="scientific">Antrihabitans stalagmiti</name>
    <dbReference type="NCBI Taxonomy" id="2799499"/>
    <lineage>
        <taxon>Bacteria</taxon>
        <taxon>Bacillati</taxon>
        <taxon>Actinomycetota</taxon>
        <taxon>Actinomycetes</taxon>
        <taxon>Mycobacteriales</taxon>
        <taxon>Nocardiaceae</taxon>
        <taxon>Antrihabitans</taxon>
    </lineage>
</organism>
<dbReference type="Proteomes" id="UP000655868">
    <property type="component" value="Unassembled WGS sequence"/>
</dbReference>
<dbReference type="InterPro" id="IPR027843">
    <property type="entry name" value="DUF4440"/>
</dbReference>
<sequence>MTQQTTDGHAELLTLLEDWDAALVANDAERIAEFATADWSFVSQDGLVPGRQFLESVANGTVSHDTMSSEVVSVREFGDVAVVVARVTNTGYFQGERFENDEWTSDVFVRSDGRWRCELTHLTTARQGVA</sequence>
<comment type="caution">
    <text evidence="2">The sequence shown here is derived from an EMBL/GenBank/DDBJ whole genome shotgun (WGS) entry which is preliminary data.</text>
</comment>
<dbReference type="RefSeq" id="WP_199701394.1">
    <property type="nucleotide sequence ID" value="NZ_JAEMNV010000001.1"/>
</dbReference>